<evidence type="ECO:0000313" key="4">
    <source>
        <dbReference type="Proteomes" id="UP000054498"/>
    </source>
</evidence>
<feature type="region of interest" description="Disordered" evidence="1">
    <location>
        <begin position="343"/>
        <end position="528"/>
    </location>
</feature>
<feature type="compositionally biased region" description="Low complexity" evidence="1">
    <location>
        <begin position="235"/>
        <end position="245"/>
    </location>
</feature>
<dbReference type="EMBL" id="KK100910">
    <property type="protein sequence ID" value="KIZ03125.1"/>
    <property type="molecule type" value="Genomic_DNA"/>
</dbReference>
<dbReference type="Proteomes" id="UP000054498">
    <property type="component" value="Unassembled WGS sequence"/>
</dbReference>
<feature type="compositionally biased region" description="Low complexity" evidence="1">
    <location>
        <begin position="514"/>
        <end position="528"/>
    </location>
</feature>
<feature type="region of interest" description="Disordered" evidence="1">
    <location>
        <begin position="66"/>
        <end position="151"/>
    </location>
</feature>
<feature type="transmembrane region" description="Helical" evidence="2">
    <location>
        <begin position="192"/>
        <end position="215"/>
    </location>
</feature>
<dbReference type="PRINTS" id="PR01218">
    <property type="entry name" value="PSTLEXTENSIN"/>
</dbReference>
<gene>
    <name evidence="3" type="ORF">MNEG_4837</name>
</gene>
<evidence type="ECO:0000256" key="2">
    <source>
        <dbReference type="SAM" id="Phobius"/>
    </source>
</evidence>
<feature type="compositionally biased region" description="Low complexity" evidence="1">
    <location>
        <begin position="135"/>
        <end position="144"/>
    </location>
</feature>
<reference evidence="3 4" key="1">
    <citation type="journal article" date="2013" name="BMC Genomics">
        <title>Reconstruction of the lipid metabolism for the microalga Monoraphidium neglectum from its genome sequence reveals characteristics suitable for biofuel production.</title>
        <authorList>
            <person name="Bogen C."/>
            <person name="Al-Dilaimi A."/>
            <person name="Albersmeier A."/>
            <person name="Wichmann J."/>
            <person name="Grundmann M."/>
            <person name="Rupp O."/>
            <person name="Lauersen K.J."/>
            <person name="Blifernez-Klassen O."/>
            <person name="Kalinowski J."/>
            <person name="Goesmann A."/>
            <person name="Mussgnug J.H."/>
            <person name="Kruse O."/>
        </authorList>
    </citation>
    <scope>NUCLEOTIDE SEQUENCE [LARGE SCALE GENOMIC DNA]</scope>
    <source>
        <strain evidence="3 4">SAG 48.87</strain>
    </source>
</reference>
<feature type="compositionally biased region" description="Pro residues" evidence="1">
    <location>
        <begin position="246"/>
        <end position="255"/>
    </location>
</feature>
<sequence length="734" mass="72487">MLKAQTARGWARGAGCSHARPVATRAVRDGDKPVGETLAAGGMALLSALSLAGAAHADADPTYEVGATPPLPLLSAPPATPLPPPPPLLQTASAPAPRRDGRAEGGRLACRPAPTMDLPAGAAPPPTTPTRRDAAQAQQGGAPDAPERSSAIRERLAKEAAPAPALAAAPAPAAAKPAPAAPAADGAAGPGFFIAGLLAGVAAVGGGLLGGLLFVSRRSSSEEPAEDFAPKPSRKAPTSAPKRSASPPPSRPASPKPGTARVGGAKARAALPAGGDALRGTIRKAFINEDNPDEPTNFTAAGVVGLSVVAAAAIFVGSPAPTTTGGSVSDKAEDELVQLAKAKVKGDGIEAKRSTGAYSFTAPPAPPAPKAEAPAPKAEAPKPAPKAEAPPPPPPAPKAETPPPPPPAPKVEAPPPPAPKVETPPPPPPAPKVEAPPPPPPAPKVEAPPPPPPAPKAEVPPPAPKVEPPPPPPAPKVEAPKPAPKVETPPPAPKAEAPKPAPKVEAPPPPPAPTKAAPAPEAAAAPAAAQADAVARGANPVAIIIGATVVLVGATALLGGSSKEGAAAAADAAAPPAPVAGGSKAAPKAAAAASPSAAPAAVATAVAPDSEVQVDAESLRRVFGQLLANPSSRRLLEQLLRSADQPFDEKAFEAQVNDPGFFNVAILPILKRMPPAKLQVLAALQDDVTLRETMKSVEGIAADPSALKQVAATLSTDIKGTVQRIRSDSDSDKE</sequence>
<dbReference type="InterPro" id="IPR003882">
    <property type="entry name" value="Pistil_extensin"/>
</dbReference>
<dbReference type="GeneID" id="25737714"/>
<organism evidence="3 4">
    <name type="scientific">Monoraphidium neglectum</name>
    <dbReference type="NCBI Taxonomy" id="145388"/>
    <lineage>
        <taxon>Eukaryota</taxon>
        <taxon>Viridiplantae</taxon>
        <taxon>Chlorophyta</taxon>
        <taxon>core chlorophytes</taxon>
        <taxon>Chlorophyceae</taxon>
        <taxon>CS clade</taxon>
        <taxon>Sphaeropleales</taxon>
        <taxon>Selenastraceae</taxon>
        <taxon>Monoraphidium</taxon>
    </lineage>
</organism>
<dbReference type="STRING" id="145388.A0A0D2MJF8"/>
<keyword evidence="2" id="KW-0472">Membrane</keyword>
<keyword evidence="2" id="KW-1133">Transmembrane helix</keyword>
<feature type="compositionally biased region" description="Pro residues" evidence="1">
    <location>
        <begin position="78"/>
        <end position="88"/>
    </location>
</feature>
<dbReference type="OrthoDB" id="548762at2759"/>
<feature type="region of interest" description="Disordered" evidence="1">
    <location>
        <begin position="1"/>
        <end position="28"/>
    </location>
</feature>
<feature type="compositionally biased region" description="Basic and acidic residues" evidence="1">
    <location>
        <begin position="344"/>
        <end position="353"/>
    </location>
</feature>
<accession>A0A0D2MJF8</accession>
<keyword evidence="4" id="KW-1185">Reference proteome</keyword>
<evidence type="ECO:0000313" key="3">
    <source>
        <dbReference type="EMBL" id="KIZ03125.1"/>
    </source>
</evidence>
<dbReference type="KEGG" id="mng:MNEG_4837"/>
<feature type="compositionally biased region" description="Pro residues" evidence="1">
    <location>
        <begin position="382"/>
        <end position="513"/>
    </location>
</feature>
<keyword evidence="2" id="KW-0812">Transmembrane</keyword>
<dbReference type="RefSeq" id="XP_013902144.1">
    <property type="nucleotide sequence ID" value="XM_014046690.1"/>
</dbReference>
<name>A0A0D2MJF8_9CHLO</name>
<evidence type="ECO:0000256" key="1">
    <source>
        <dbReference type="SAM" id="MobiDB-lite"/>
    </source>
</evidence>
<feature type="region of interest" description="Disordered" evidence="1">
    <location>
        <begin position="221"/>
        <end position="275"/>
    </location>
</feature>
<protein>
    <submittedName>
        <fullName evidence="3">Uncharacterized protein</fullName>
    </submittedName>
</protein>
<dbReference type="AlphaFoldDB" id="A0A0D2MJF8"/>
<proteinExistence type="predicted"/>